<dbReference type="InterPro" id="IPR001969">
    <property type="entry name" value="Aspartic_peptidase_AS"/>
</dbReference>
<name>B4MW48_DROWI</name>
<feature type="disulfide bond" evidence="8">
    <location>
        <begin position="127"/>
        <end position="134"/>
    </location>
</feature>
<dbReference type="STRING" id="7260.B4MW48"/>
<dbReference type="InterPro" id="IPR021109">
    <property type="entry name" value="Peptidase_aspartic_dom_sf"/>
</dbReference>
<evidence type="ECO:0000256" key="6">
    <source>
        <dbReference type="ARBA" id="ARBA00023180"/>
    </source>
</evidence>
<evidence type="ECO:0000259" key="11">
    <source>
        <dbReference type="PROSITE" id="PS51767"/>
    </source>
</evidence>
<dbReference type="PROSITE" id="PS00141">
    <property type="entry name" value="ASP_PROTEASE"/>
    <property type="match status" value="1"/>
</dbReference>
<dbReference type="Proteomes" id="UP000007798">
    <property type="component" value="Unassembled WGS sequence"/>
</dbReference>
<evidence type="ECO:0000256" key="1">
    <source>
        <dbReference type="ARBA" id="ARBA00007447"/>
    </source>
</evidence>
<evidence type="ECO:0000256" key="2">
    <source>
        <dbReference type="ARBA" id="ARBA00022670"/>
    </source>
</evidence>
<dbReference type="HOGENOM" id="CLU_013253_3_4_1"/>
<dbReference type="InterPro" id="IPR033121">
    <property type="entry name" value="PEPTIDASE_A1"/>
</dbReference>
<dbReference type="FunFam" id="2.40.70.10:FF:000002">
    <property type="entry name" value="Vacuolar aspartic proteinase"/>
    <property type="match status" value="1"/>
</dbReference>
<dbReference type="KEGG" id="dwi:6642551"/>
<keyword evidence="4 9" id="KW-0378">Hydrolase</keyword>
<dbReference type="SUPFAM" id="SSF50630">
    <property type="entry name" value="Acid proteases"/>
    <property type="match status" value="1"/>
</dbReference>
<keyword evidence="10" id="KW-0732">Signal</keyword>
<dbReference type="FunFam" id="2.40.70.10:FF:000004">
    <property type="entry name" value="Pepsin A"/>
    <property type="match status" value="1"/>
</dbReference>
<dbReference type="InParanoid" id="B4MW48"/>
<evidence type="ECO:0000256" key="4">
    <source>
        <dbReference type="ARBA" id="ARBA00022801"/>
    </source>
</evidence>
<dbReference type="Pfam" id="PF00026">
    <property type="entry name" value="Asp"/>
    <property type="match status" value="1"/>
</dbReference>
<dbReference type="GO" id="GO:0005764">
    <property type="term" value="C:lysosome"/>
    <property type="evidence" value="ECO:0007669"/>
    <property type="project" value="TreeGrafter"/>
</dbReference>
<feature type="active site" evidence="7">
    <location>
        <position position="305"/>
    </location>
</feature>
<dbReference type="GO" id="GO:0007306">
    <property type="term" value="P:egg chorion assembly"/>
    <property type="evidence" value="ECO:0007669"/>
    <property type="project" value="EnsemblMetazoa"/>
</dbReference>
<gene>
    <name evidence="12" type="primary">Dwil\GK15196</name>
    <name evidence="12" type="ORF">Dwil_GK15196</name>
</gene>
<feature type="active site" evidence="7">
    <location>
        <position position="114"/>
    </location>
</feature>
<dbReference type="PANTHER" id="PTHR47966">
    <property type="entry name" value="BETA-SITE APP-CLEAVING ENZYME, ISOFORM A-RELATED"/>
    <property type="match status" value="1"/>
</dbReference>
<evidence type="ECO:0000256" key="5">
    <source>
        <dbReference type="ARBA" id="ARBA00023157"/>
    </source>
</evidence>
<dbReference type="PANTHER" id="PTHR47966:SF51">
    <property type="entry name" value="BETA-SITE APP-CLEAVING ENZYME, ISOFORM A-RELATED"/>
    <property type="match status" value="1"/>
</dbReference>
<dbReference type="OMA" id="EVFMGAY"/>
<reference evidence="12 13" key="1">
    <citation type="journal article" date="2007" name="Nature">
        <title>Evolution of genes and genomes on the Drosophila phylogeny.</title>
        <authorList>
            <consortium name="Drosophila 12 Genomes Consortium"/>
            <person name="Clark A.G."/>
            <person name="Eisen M.B."/>
            <person name="Smith D.R."/>
            <person name="Bergman C.M."/>
            <person name="Oliver B."/>
            <person name="Markow T.A."/>
            <person name="Kaufman T.C."/>
            <person name="Kellis M."/>
            <person name="Gelbart W."/>
            <person name="Iyer V.N."/>
            <person name="Pollard D.A."/>
            <person name="Sackton T.B."/>
            <person name="Larracuente A.M."/>
            <person name="Singh N.D."/>
            <person name="Abad J.P."/>
            <person name="Abt D.N."/>
            <person name="Adryan B."/>
            <person name="Aguade M."/>
            <person name="Akashi H."/>
            <person name="Anderson W.W."/>
            <person name="Aquadro C.F."/>
            <person name="Ardell D.H."/>
            <person name="Arguello R."/>
            <person name="Artieri C.G."/>
            <person name="Barbash D.A."/>
            <person name="Barker D."/>
            <person name="Barsanti P."/>
            <person name="Batterham P."/>
            <person name="Batzoglou S."/>
            <person name="Begun D."/>
            <person name="Bhutkar A."/>
            <person name="Blanco E."/>
            <person name="Bosak S.A."/>
            <person name="Bradley R.K."/>
            <person name="Brand A.D."/>
            <person name="Brent M.R."/>
            <person name="Brooks A.N."/>
            <person name="Brown R.H."/>
            <person name="Butlin R.K."/>
            <person name="Caggese C."/>
            <person name="Calvi B.R."/>
            <person name="Bernardo de Carvalho A."/>
            <person name="Caspi A."/>
            <person name="Castrezana S."/>
            <person name="Celniker S.E."/>
            <person name="Chang J.L."/>
            <person name="Chapple C."/>
            <person name="Chatterji S."/>
            <person name="Chinwalla A."/>
            <person name="Civetta A."/>
            <person name="Clifton S.W."/>
            <person name="Comeron J.M."/>
            <person name="Costello J.C."/>
            <person name="Coyne J.A."/>
            <person name="Daub J."/>
            <person name="David R.G."/>
            <person name="Delcher A.L."/>
            <person name="Delehaunty K."/>
            <person name="Do C.B."/>
            <person name="Ebling H."/>
            <person name="Edwards K."/>
            <person name="Eickbush T."/>
            <person name="Evans J.D."/>
            <person name="Filipski A."/>
            <person name="Findeiss S."/>
            <person name="Freyhult E."/>
            <person name="Fulton L."/>
            <person name="Fulton R."/>
            <person name="Garcia A.C."/>
            <person name="Gardiner A."/>
            <person name="Garfield D.A."/>
            <person name="Garvin B.E."/>
            <person name="Gibson G."/>
            <person name="Gilbert D."/>
            <person name="Gnerre S."/>
            <person name="Godfrey J."/>
            <person name="Good R."/>
            <person name="Gotea V."/>
            <person name="Gravely B."/>
            <person name="Greenberg A.J."/>
            <person name="Griffiths-Jones S."/>
            <person name="Gross S."/>
            <person name="Guigo R."/>
            <person name="Gustafson E.A."/>
            <person name="Haerty W."/>
            <person name="Hahn M.W."/>
            <person name="Halligan D.L."/>
            <person name="Halpern A.L."/>
            <person name="Halter G.M."/>
            <person name="Han M.V."/>
            <person name="Heger A."/>
            <person name="Hillier L."/>
            <person name="Hinrichs A.S."/>
            <person name="Holmes I."/>
            <person name="Hoskins R.A."/>
            <person name="Hubisz M.J."/>
            <person name="Hultmark D."/>
            <person name="Huntley M.A."/>
            <person name="Jaffe D.B."/>
            <person name="Jagadeeshan S."/>
            <person name="Jeck W.R."/>
            <person name="Johnson J."/>
            <person name="Jones C.D."/>
            <person name="Jordan W.C."/>
            <person name="Karpen G.H."/>
            <person name="Kataoka E."/>
            <person name="Keightley P.D."/>
            <person name="Kheradpour P."/>
            <person name="Kirkness E.F."/>
            <person name="Koerich L.B."/>
            <person name="Kristiansen K."/>
            <person name="Kudrna D."/>
            <person name="Kulathinal R.J."/>
            <person name="Kumar S."/>
            <person name="Kwok R."/>
            <person name="Lander E."/>
            <person name="Langley C.H."/>
            <person name="Lapoint R."/>
            <person name="Lazzaro B.P."/>
            <person name="Lee S.J."/>
            <person name="Levesque L."/>
            <person name="Li R."/>
            <person name="Lin C.F."/>
            <person name="Lin M.F."/>
            <person name="Lindblad-Toh K."/>
            <person name="Llopart A."/>
            <person name="Long M."/>
            <person name="Low L."/>
            <person name="Lozovsky E."/>
            <person name="Lu J."/>
            <person name="Luo M."/>
            <person name="Machado C.A."/>
            <person name="Makalowski W."/>
            <person name="Marzo M."/>
            <person name="Matsuda M."/>
            <person name="Matzkin L."/>
            <person name="McAllister B."/>
            <person name="McBride C.S."/>
            <person name="McKernan B."/>
            <person name="McKernan K."/>
            <person name="Mendez-Lago M."/>
            <person name="Minx P."/>
            <person name="Mollenhauer M.U."/>
            <person name="Montooth K."/>
            <person name="Mount S.M."/>
            <person name="Mu X."/>
            <person name="Myers E."/>
            <person name="Negre B."/>
            <person name="Newfeld S."/>
            <person name="Nielsen R."/>
            <person name="Noor M.A."/>
            <person name="O'Grady P."/>
            <person name="Pachter L."/>
            <person name="Papaceit M."/>
            <person name="Parisi M.J."/>
            <person name="Parisi M."/>
            <person name="Parts L."/>
            <person name="Pedersen J.S."/>
            <person name="Pesole G."/>
            <person name="Phillippy A.M."/>
            <person name="Ponting C.P."/>
            <person name="Pop M."/>
            <person name="Porcelli D."/>
            <person name="Powell J.R."/>
            <person name="Prohaska S."/>
            <person name="Pruitt K."/>
            <person name="Puig M."/>
            <person name="Quesneville H."/>
            <person name="Ram K.R."/>
            <person name="Rand D."/>
            <person name="Rasmussen M.D."/>
            <person name="Reed L.K."/>
            <person name="Reenan R."/>
            <person name="Reily A."/>
            <person name="Remington K.A."/>
            <person name="Rieger T.T."/>
            <person name="Ritchie M.G."/>
            <person name="Robin C."/>
            <person name="Rogers Y.H."/>
            <person name="Rohde C."/>
            <person name="Rozas J."/>
            <person name="Rubenfield M.J."/>
            <person name="Ruiz A."/>
            <person name="Russo S."/>
            <person name="Salzberg S.L."/>
            <person name="Sanchez-Gracia A."/>
            <person name="Saranga D.J."/>
            <person name="Sato H."/>
            <person name="Schaeffer S.W."/>
            <person name="Schatz M.C."/>
            <person name="Schlenke T."/>
            <person name="Schwartz R."/>
            <person name="Segarra C."/>
            <person name="Singh R.S."/>
            <person name="Sirot L."/>
            <person name="Sirota M."/>
            <person name="Sisneros N.B."/>
            <person name="Smith C.D."/>
            <person name="Smith T.F."/>
            <person name="Spieth J."/>
            <person name="Stage D.E."/>
            <person name="Stark A."/>
            <person name="Stephan W."/>
            <person name="Strausberg R.L."/>
            <person name="Strempel S."/>
            <person name="Sturgill D."/>
            <person name="Sutton G."/>
            <person name="Sutton G.G."/>
            <person name="Tao W."/>
            <person name="Teichmann S."/>
            <person name="Tobari Y.N."/>
            <person name="Tomimura Y."/>
            <person name="Tsolas J.M."/>
            <person name="Valente V.L."/>
            <person name="Venter E."/>
            <person name="Venter J.C."/>
            <person name="Vicario S."/>
            <person name="Vieira F.G."/>
            <person name="Vilella A.J."/>
            <person name="Villasante A."/>
            <person name="Walenz B."/>
            <person name="Wang J."/>
            <person name="Wasserman M."/>
            <person name="Watts T."/>
            <person name="Wilson D."/>
            <person name="Wilson R.K."/>
            <person name="Wing R.A."/>
            <person name="Wolfner M.F."/>
            <person name="Wong A."/>
            <person name="Wong G.K."/>
            <person name="Wu C.I."/>
            <person name="Wu G."/>
            <person name="Yamamoto D."/>
            <person name="Yang H.P."/>
            <person name="Yang S.P."/>
            <person name="Yorke J.A."/>
            <person name="Yoshida K."/>
            <person name="Zdobnov E."/>
            <person name="Zhang P."/>
            <person name="Zhang Y."/>
            <person name="Zimin A.V."/>
            <person name="Baldwin J."/>
            <person name="Abdouelleil A."/>
            <person name="Abdulkadir J."/>
            <person name="Abebe A."/>
            <person name="Abera B."/>
            <person name="Abreu J."/>
            <person name="Acer S.C."/>
            <person name="Aftuck L."/>
            <person name="Alexander A."/>
            <person name="An P."/>
            <person name="Anderson E."/>
            <person name="Anderson S."/>
            <person name="Arachi H."/>
            <person name="Azer M."/>
            <person name="Bachantsang P."/>
            <person name="Barry A."/>
            <person name="Bayul T."/>
            <person name="Berlin A."/>
            <person name="Bessette D."/>
            <person name="Bloom T."/>
            <person name="Blye J."/>
            <person name="Boguslavskiy L."/>
            <person name="Bonnet C."/>
            <person name="Boukhgalter B."/>
            <person name="Bourzgui I."/>
            <person name="Brown A."/>
            <person name="Cahill P."/>
            <person name="Channer S."/>
            <person name="Cheshatsang Y."/>
            <person name="Chuda L."/>
            <person name="Citroen M."/>
            <person name="Collymore A."/>
            <person name="Cooke P."/>
            <person name="Costello M."/>
            <person name="D'Aco K."/>
            <person name="Daza R."/>
            <person name="De Haan G."/>
            <person name="DeGray S."/>
            <person name="DeMaso C."/>
            <person name="Dhargay N."/>
            <person name="Dooley K."/>
            <person name="Dooley E."/>
            <person name="Doricent M."/>
            <person name="Dorje P."/>
            <person name="Dorjee K."/>
            <person name="Dupes A."/>
            <person name="Elong R."/>
            <person name="Falk J."/>
            <person name="Farina A."/>
            <person name="Faro S."/>
            <person name="Ferguson D."/>
            <person name="Fisher S."/>
            <person name="Foley C.D."/>
            <person name="Franke A."/>
            <person name="Friedrich D."/>
            <person name="Gadbois L."/>
            <person name="Gearin G."/>
            <person name="Gearin C.R."/>
            <person name="Giannoukos G."/>
            <person name="Goode T."/>
            <person name="Graham J."/>
            <person name="Grandbois E."/>
            <person name="Grewal S."/>
            <person name="Gyaltsen K."/>
            <person name="Hafez N."/>
            <person name="Hagos B."/>
            <person name="Hall J."/>
            <person name="Henson C."/>
            <person name="Hollinger A."/>
            <person name="Honan T."/>
            <person name="Huard M.D."/>
            <person name="Hughes L."/>
            <person name="Hurhula B."/>
            <person name="Husby M.E."/>
            <person name="Kamat A."/>
            <person name="Kanga B."/>
            <person name="Kashin S."/>
            <person name="Khazanovich D."/>
            <person name="Kisner P."/>
            <person name="Lance K."/>
            <person name="Lara M."/>
            <person name="Lee W."/>
            <person name="Lennon N."/>
            <person name="Letendre F."/>
            <person name="LeVine R."/>
            <person name="Lipovsky A."/>
            <person name="Liu X."/>
            <person name="Liu J."/>
            <person name="Liu S."/>
            <person name="Lokyitsang T."/>
            <person name="Lokyitsang Y."/>
            <person name="Lubonja R."/>
            <person name="Lui A."/>
            <person name="MacDonald P."/>
            <person name="Magnisalis V."/>
            <person name="Maru K."/>
            <person name="Matthews C."/>
            <person name="McCusker W."/>
            <person name="McDonough S."/>
            <person name="Mehta T."/>
            <person name="Meldrim J."/>
            <person name="Meneus L."/>
            <person name="Mihai O."/>
            <person name="Mihalev A."/>
            <person name="Mihova T."/>
            <person name="Mittelman R."/>
            <person name="Mlenga V."/>
            <person name="Montmayeur A."/>
            <person name="Mulrain L."/>
            <person name="Navidi A."/>
            <person name="Naylor J."/>
            <person name="Negash T."/>
            <person name="Nguyen T."/>
            <person name="Nguyen N."/>
            <person name="Nicol R."/>
            <person name="Norbu C."/>
            <person name="Norbu N."/>
            <person name="Novod N."/>
            <person name="O'Neill B."/>
            <person name="Osman S."/>
            <person name="Markiewicz E."/>
            <person name="Oyono O.L."/>
            <person name="Patti C."/>
            <person name="Phunkhang P."/>
            <person name="Pierre F."/>
            <person name="Priest M."/>
            <person name="Raghuraman S."/>
            <person name="Rege F."/>
            <person name="Reyes R."/>
            <person name="Rise C."/>
            <person name="Rogov P."/>
            <person name="Ross K."/>
            <person name="Ryan E."/>
            <person name="Settipalli S."/>
            <person name="Shea T."/>
            <person name="Sherpa N."/>
            <person name="Shi L."/>
            <person name="Shih D."/>
            <person name="Sparrow T."/>
            <person name="Spaulding J."/>
            <person name="Stalker J."/>
            <person name="Stange-Thomann N."/>
            <person name="Stavropoulos S."/>
            <person name="Stone C."/>
            <person name="Strader C."/>
            <person name="Tesfaye S."/>
            <person name="Thomson T."/>
            <person name="Thoulutsang Y."/>
            <person name="Thoulutsang D."/>
            <person name="Topham K."/>
            <person name="Topping I."/>
            <person name="Tsamla T."/>
            <person name="Vassiliev H."/>
            <person name="Vo A."/>
            <person name="Wangchuk T."/>
            <person name="Wangdi T."/>
            <person name="Weiand M."/>
            <person name="Wilkinson J."/>
            <person name="Wilson A."/>
            <person name="Yadav S."/>
            <person name="Young G."/>
            <person name="Yu Q."/>
            <person name="Zembek L."/>
            <person name="Zhong D."/>
            <person name="Zimmer A."/>
            <person name="Zwirko Z."/>
            <person name="Jaffe D.B."/>
            <person name="Alvarez P."/>
            <person name="Brockman W."/>
            <person name="Butler J."/>
            <person name="Chin C."/>
            <person name="Gnerre S."/>
            <person name="Grabherr M."/>
            <person name="Kleber M."/>
            <person name="Mauceli E."/>
            <person name="MacCallum I."/>
        </authorList>
    </citation>
    <scope>NUCLEOTIDE SEQUENCE [LARGE SCALE GENOMIC DNA]</scope>
    <source>
        <strain evidence="13">Tucson 14030-0811.24</strain>
    </source>
</reference>
<evidence type="ECO:0000313" key="12">
    <source>
        <dbReference type="EMBL" id="EDW75918.1"/>
    </source>
</evidence>
<keyword evidence="6" id="KW-0325">Glycoprotein</keyword>
<dbReference type="GO" id="GO:0004190">
    <property type="term" value="F:aspartic-type endopeptidase activity"/>
    <property type="evidence" value="ECO:0007669"/>
    <property type="project" value="UniProtKB-KW"/>
</dbReference>
<evidence type="ECO:0000256" key="3">
    <source>
        <dbReference type="ARBA" id="ARBA00022750"/>
    </source>
</evidence>
<dbReference type="eggNOG" id="KOG1339">
    <property type="taxonomic scope" value="Eukaryota"/>
</dbReference>
<dbReference type="GO" id="GO:0006508">
    <property type="term" value="P:proteolysis"/>
    <property type="evidence" value="ECO:0007669"/>
    <property type="project" value="UniProtKB-KW"/>
</dbReference>
<keyword evidence="13" id="KW-1185">Reference proteome</keyword>
<sequence length="415" mass="44840">MRVNSKVLWFLLALVLIAFSSAEARKRKHNRVRVGRHNNPSSSHYNVKHDLKSLSIKHKLKLSKAIVDNAVSASTKTGTTAATNAASLGNAYNTEYYITVHIGTPPQEFRLLIDTGSANLWVPSSKCPSTVKACAAHQRYNSSASSTYKANNTAFQIEYASNTAGGVALDGFLSQDTVAIGDLAIKNQVFAEMTNEPDGTFLTSPFDGMIGLAYASISINGVIPPLYNLISQGLIPEPIFSIYLNRNGTNATNGGELILGGIDPALYSGCLTYVPVSQQGYWQFEMTSATLNDQEFCDNCQAILDVGTSLIVVPNSEIKEINQILGVTNPNATSGAFLVDCATISKLPDIIFTIARKEFALKSTDYILKYGNTCVSGFSTLDGIDFWILGEVFMGAYYTVFDIGYNQIGIATAVH</sequence>
<comment type="similarity">
    <text evidence="1 9">Belongs to the peptidase A1 family.</text>
</comment>
<dbReference type="PhylomeDB" id="B4MW48"/>
<dbReference type="AlphaFoldDB" id="B4MW48"/>
<accession>B4MW48</accession>
<keyword evidence="2 9" id="KW-0645">Protease</keyword>
<evidence type="ECO:0000256" key="7">
    <source>
        <dbReference type="PIRSR" id="PIRSR601461-1"/>
    </source>
</evidence>
<keyword evidence="5 8" id="KW-1015">Disulfide bond</keyword>
<feature type="domain" description="Peptidase A1" evidence="11">
    <location>
        <begin position="96"/>
        <end position="411"/>
    </location>
</feature>
<feature type="disulfide bond" evidence="8">
    <location>
        <begin position="341"/>
        <end position="374"/>
    </location>
</feature>
<dbReference type="Gene3D" id="2.40.70.10">
    <property type="entry name" value="Acid Proteases"/>
    <property type="match status" value="2"/>
</dbReference>
<dbReference type="InterPro" id="IPR001461">
    <property type="entry name" value="Aspartic_peptidase_A1"/>
</dbReference>
<evidence type="ECO:0000256" key="9">
    <source>
        <dbReference type="RuleBase" id="RU000454"/>
    </source>
</evidence>
<evidence type="ECO:0000256" key="10">
    <source>
        <dbReference type="SAM" id="SignalP"/>
    </source>
</evidence>
<evidence type="ECO:0000313" key="13">
    <source>
        <dbReference type="Proteomes" id="UP000007798"/>
    </source>
</evidence>
<dbReference type="PRINTS" id="PR00792">
    <property type="entry name" value="PEPSIN"/>
</dbReference>
<dbReference type="FunCoup" id="B4MW48">
    <property type="interactions" value="192"/>
</dbReference>
<keyword evidence="3 9" id="KW-0064">Aspartyl protease</keyword>
<feature type="signal peptide" evidence="10">
    <location>
        <begin position="1"/>
        <end position="24"/>
    </location>
</feature>
<feature type="chain" id="PRO_5002815853" description="Peptidase A1 domain-containing protein" evidence="10">
    <location>
        <begin position="25"/>
        <end position="415"/>
    </location>
</feature>
<protein>
    <recommendedName>
        <fullName evidence="11">Peptidase A1 domain-containing protein</fullName>
    </recommendedName>
</protein>
<evidence type="ECO:0000256" key="8">
    <source>
        <dbReference type="PIRSR" id="PIRSR601461-2"/>
    </source>
</evidence>
<dbReference type="PROSITE" id="PS51767">
    <property type="entry name" value="PEPTIDASE_A1"/>
    <property type="match status" value="1"/>
</dbReference>
<organism evidence="12 13">
    <name type="scientific">Drosophila willistoni</name>
    <name type="common">Fruit fly</name>
    <dbReference type="NCBI Taxonomy" id="7260"/>
    <lineage>
        <taxon>Eukaryota</taxon>
        <taxon>Metazoa</taxon>
        <taxon>Ecdysozoa</taxon>
        <taxon>Arthropoda</taxon>
        <taxon>Hexapoda</taxon>
        <taxon>Insecta</taxon>
        <taxon>Pterygota</taxon>
        <taxon>Neoptera</taxon>
        <taxon>Endopterygota</taxon>
        <taxon>Diptera</taxon>
        <taxon>Brachycera</taxon>
        <taxon>Muscomorpha</taxon>
        <taxon>Ephydroidea</taxon>
        <taxon>Drosophilidae</taxon>
        <taxon>Drosophila</taxon>
        <taxon>Sophophora</taxon>
    </lineage>
</organism>
<dbReference type="OrthoDB" id="2747330at2759"/>
<proteinExistence type="inferred from homology"/>
<dbReference type="EMBL" id="CH963857">
    <property type="protein sequence ID" value="EDW75918.1"/>
    <property type="molecule type" value="Genomic_DNA"/>
</dbReference>
<dbReference type="MEROPS" id="A01.A01"/>